<feature type="region of interest" description="Disordered" evidence="2">
    <location>
        <begin position="88"/>
        <end position="108"/>
    </location>
</feature>
<dbReference type="SMART" id="SM00363">
    <property type="entry name" value="S4"/>
    <property type="match status" value="1"/>
</dbReference>
<dbReference type="CDD" id="cd00165">
    <property type="entry name" value="S4"/>
    <property type="match status" value="1"/>
</dbReference>
<proteinExistence type="predicted"/>
<dbReference type="InterPro" id="IPR002942">
    <property type="entry name" value="S4_RNA-bd"/>
</dbReference>
<keyword evidence="5" id="KW-1185">Reference proteome</keyword>
<sequence length="108" mass="11987">MRRPEETPPERLRIDVWLWRARVARTRALAVGLVQSGHVRVNGQRVRAPGHALKRGDVLTIALSAAVRVLRVVDFGERRGPATEARALFDDLGPHQGENAAPQDGRLE</sequence>
<evidence type="ECO:0000313" key="5">
    <source>
        <dbReference type="Proteomes" id="UP001597308"/>
    </source>
</evidence>
<dbReference type="InterPro" id="IPR036986">
    <property type="entry name" value="S4_RNA-bd_sf"/>
</dbReference>
<protein>
    <submittedName>
        <fullName evidence="4">RNA-binding S4 domain-containing protein</fullName>
    </submittedName>
</protein>
<dbReference type="Proteomes" id="UP001597308">
    <property type="component" value="Unassembled WGS sequence"/>
</dbReference>
<organism evidence="4 5">
    <name type="scientific">Methylopila henanensis</name>
    <dbReference type="NCBI Taxonomy" id="873516"/>
    <lineage>
        <taxon>Bacteria</taxon>
        <taxon>Pseudomonadati</taxon>
        <taxon>Pseudomonadota</taxon>
        <taxon>Alphaproteobacteria</taxon>
        <taxon>Hyphomicrobiales</taxon>
        <taxon>Methylopilaceae</taxon>
        <taxon>Methylopila</taxon>
    </lineage>
</organism>
<comment type="caution">
    <text evidence="4">The sequence shown here is derived from an EMBL/GenBank/DDBJ whole genome shotgun (WGS) entry which is preliminary data.</text>
</comment>
<dbReference type="EMBL" id="JBHUER010000010">
    <property type="protein sequence ID" value="MFD1704691.1"/>
    <property type="molecule type" value="Genomic_DNA"/>
</dbReference>
<dbReference type="RefSeq" id="WP_378800736.1">
    <property type="nucleotide sequence ID" value="NZ_JBHUER010000010.1"/>
</dbReference>
<dbReference type="Pfam" id="PF01479">
    <property type="entry name" value="S4"/>
    <property type="match status" value="1"/>
</dbReference>
<name>A0ABW4KCA4_9HYPH</name>
<evidence type="ECO:0000313" key="4">
    <source>
        <dbReference type="EMBL" id="MFD1704691.1"/>
    </source>
</evidence>
<reference evidence="5" key="1">
    <citation type="journal article" date="2019" name="Int. J. Syst. Evol. Microbiol.">
        <title>The Global Catalogue of Microorganisms (GCM) 10K type strain sequencing project: providing services to taxonomists for standard genome sequencing and annotation.</title>
        <authorList>
            <consortium name="The Broad Institute Genomics Platform"/>
            <consortium name="The Broad Institute Genome Sequencing Center for Infectious Disease"/>
            <person name="Wu L."/>
            <person name="Ma J."/>
        </authorList>
    </citation>
    <scope>NUCLEOTIDE SEQUENCE [LARGE SCALE GENOMIC DNA]</scope>
    <source>
        <strain evidence="5">KCTC 23707</strain>
    </source>
</reference>
<keyword evidence="1" id="KW-0694">RNA-binding</keyword>
<accession>A0ABW4KCA4</accession>
<dbReference type="Gene3D" id="3.10.290.10">
    <property type="entry name" value="RNA-binding S4 domain"/>
    <property type="match status" value="1"/>
</dbReference>
<dbReference type="SUPFAM" id="SSF55174">
    <property type="entry name" value="Alpha-L RNA-binding motif"/>
    <property type="match status" value="1"/>
</dbReference>
<evidence type="ECO:0000256" key="1">
    <source>
        <dbReference type="PROSITE-ProRule" id="PRU00182"/>
    </source>
</evidence>
<gene>
    <name evidence="4" type="ORF">ACFSCV_16920</name>
</gene>
<dbReference type="PROSITE" id="PS50889">
    <property type="entry name" value="S4"/>
    <property type="match status" value="1"/>
</dbReference>
<feature type="domain" description="RNA-binding S4" evidence="3">
    <location>
        <begin position="12"/>
        <end position="77"/>
    </location>
</feature>
<evidence type="ECO:0000256" key="2">
    <source>
        <dbReference type="SAM" id="MobiDB-lite"/>
    </source>
</evidence>
<evidence type="ECO:0000259" key="3">
    <source>
        <dbReference type="SMART" id="SM00363"/>
    </source>
</evidence>